<dbReference type="PANTHER" id="PTHR40094:SF1">
    <property type="entry name" value="UBIQUITIN DOMAIN-CONTAINING PROTEIN"/>
    <property type="match status" value="1"/>
</dbReference>
<dbReference type="InterPro" id="IPR011626">
    <property type="entry name" value="Alpha-macroglobulin_TED"/>
</dbReference>
<dbReference type="Pfam" id="PF17972">
    <property type="entry name" value="bMG5"/>
    <property type="match status" value="1"/>
</dbReference>
<dbReference type="SMART" id="SM01359">
    <property type="entry name" value="A2M_N_2"/>
    <property type="match status" value="1"/>
</dbReference>
<comment type="caution">
    <text evidence="7">The sequence shown here is derived from an EMBL/GenBank/DDBJ whole genome shotgun (WGS) entry which is preliminary data.</text>
</comment>
<keyword evidence="8" id="KW-1185">Reference proteome</keyword>
<evidence type="ECO:0000259" key="5">
    <source>
        <dbReference type="SMART" id="SM01359"/>
    </source>
</evidence>
<evidence type="ECO:0000256" key="4">
    <source>
        <dbReference type="SAM" id="Phobius"/>
    </source>
</evidence>
<dbReference type="InterPro" id="IPR051802">
    <property type="entry name" value="YfhM-like"/>
</dbReference>
<dbReference type="InterPro" id="IPR041462">
    <property type="entry name" value="Bact_A2M_MG6"/>
</dbReference>
<dbReference type="InterPro" id="IPR001599">
    <property type="entry name" value="Macroglobln_a2"/>
</dbReference>
<feature type="domain" description="Alpha-2-macroglobulin" evidence="6">
    <location>
        <begin position="993"/>
        <end position="1082"/>
    </location>
</feature>
<evidence type="ECO:0000259" key="6">
    <source>
        <dbReference type="SMART" id="SM01360"/>
    </source>
</evidence>
<evidence type="ECO:0000313" key="7">
    <source>
        <dbReference type="EMBL" id="GAA4339666.1"/>
    </source>
</evidence>
<dbReference type="InterPro" id="IPR002890">
    <property type="entry name" value="MG2"/>
</dbReference>
<keyword evidence="4" id="KW-0812">Transmembrane</keyword>
<evidence type="ECO:0000256" key="2">
    <source>
        <dbReference type="ARBA" id="ARBA00022729"/>
    </source>
</evidence>
<dbReference type="Pfam" id="PF07703">
    <property type="entry name" value="A2M_BRD"/>
    <property type="match status" value="1"/>
</dbReference>
<dbReference type="EMBL" id="BAABFO010000022">
    <property type="protein sequence ID" value="GAA4339666.1"/>
    <property type="molecule type" value="Genomic_DNA"/>
</dbReference>
<dbReference type="Pfam" id="PF17973">
    <property type="entry name" value="bMG10"/>
    <property type="match status" value="1"/>
</dbReference>
<dbReference type="CDD" id="cd02891">
    <property type="entry name" value="A2M_like"/>
    <property type="match status" value="1"/>
</dbReference>
<dbReference type="Pfam" id="PF17962">
    <property type="entry name" value="bMG6"/>
    <property type="match status" value="1"/>
</dbReference>
<dbReference type="SMART" id="SM01419">
    <property type="entry name" value="Thiol-ester_cl"/>
    <property type="match status" value="1"/>
</dbReference>
<proteinExistence type="inferred from homology"/>
<evidence type="ECO:0000256" key="1">
    <source>
        <dbReference type="ARBA" id="ARBA00010556"/>
    </source>
</evidence>
<comment type="similarity">
    <text evidence="1">Belongs to the protease inhibitor I39 (alpha-2-macroglobulin) family. Bacterial alpha-2-macroglobulin subfamily.</text>
</comment>
<feature type="domain" description="Alpha-2-macroglobulin bait region" evidence="5">
    <location>
        <begin position="787"/>
        <end position="932"/>
    </location>
</feature>
<dbReference type="InterPro" id="IPR011625">
    <property type="entry name" value="A2M_N_BRD"/>
</dbReference>
<dbReference type="SMART" id="SM01360">
    <property type="entry name" value="A2M"/>
    <property type="match status" value="1"/>
</dbReference>
<dbReference type="Proteomes" id="UP001501671">
    <property type="component" value="Unassembled WGS sequence"/>
</dbReference>
<dbReference type="InterPro" id="IPR047565">
    <property type="entry name" value="Alpha-macroglob_thiol-ester_cl"/>
</dbReference>
<dbReference type="InterPro" id="IPR008930">
    <property type="entry name" value="Terpenoid_cyclase/PrenylTrfase"/>
</dbReference>
<organism evidence="7 8">
    <name type="scientific">Pigmentiphaga soli</name>
    <dbReference type="NCBI Taxonomy" id="1007095"/>
    <lineage>
        <taxon>Bacteria</taxon>
        <taxon>Pseudomonadati</taxon>
        <taxon>Pseudomonadota</taxon>
        <taxon>Betaproteobacteria</taxon>
        <taxon>Burkholderiales</taxon>
        <taxon>Alcaligenaceae</taxon>
        <taxon>Pigmentiphaga</taxon>
    </lineage>
</organism>
<dbReference type="Pfam" id="PF07678">
    <property type="entry name" value="TED_complement"/>
    <property type="match status" value="1"/>
</dbReference>
<sequence length="1702" mass="184489">MGMANAGRAARWVAAGIVALAAAGGWWWQQRDAGPATTPVAQVAASDEPFAVLDCKNRLFEESSALALTFSQPIRRGQSLDRLVRVIDLGPAAAAEGDRGNEPAPAAGLQPSAETPAGQPLKGNWVVGDNPRVIDFPFVQPQRRYAVIVDPGLQAAGAATLGAAVRCDVATEAMPPSFYFASRGVVLPAGQNGGLPVVTVNAPEVDVQFLRIDAAHMPDFFGKVLGVRRPAEKADTDEGEDSGDEWRYAGNRSLKGSVDAWDLDRLKDVARSVYQGRFLTDDRRDRRHVTFLPVENIDELKAPGIYIAVMSQPGRFRSDYQVTYFYVSEIGLHMHRYAGRIDAFATSLKSGRALDDVQFELLDDRARSMAKADADAQGHGTFAGDFAAARLLLARRAGELSVVALQEPALDLSEFDVGGYPSRNVALFPYAGRDLYRPGERFELSVLARDADGRPMPAAPLTATLKRPDGRTVRTESWQPEAGLPGYFRRPVALPADAQTGSWLLELRVDPAARRADAAWKFQVEEFLPERMKLDLQSGQATLEPGQPLRVDVQGGYLFGAPAAGNRLLATVDVSRDAQALPTQWPGFLFGDFADDDRRHRADLDETTLDEHGAATVSVPVEADGAASPMKVRAAFSLLETGGRPVVRSIERILWPAPAMIGVRPLFDRGVAAEGQLAGFEAVRVDAEGRPVPLAAATVRLYREERQYYWRFDDQRGWNSGFTETEELVDARTLAIDGRTRFELPVKWGRYRLEIGDPGHGPTARYRFYAGWGAQDAEDMGNRPDRVQLKLGHAPVREGETVRVDIAPPHDGEALVAVEGGELLWSKRVAVKASGTRVEIPIGKDWHRHDLYVSVAVFRPGSAGDHVTPSRALGLAHLPLARDDRKLMVAIEAPPRVLPERRTEVKLRVSGAQAAGQAYVTLSAVDAGILNITGYPAPDPFDFFFGKHRYAPELLDMYGKLIEKMDGTPGRLKWGGDAAPRETRSLPTKVRLVDLFSGPVRLDAQGQAVVPLDLPDFNGSLRLMAVAADADRFGSAQADMVVAAPVVAELATPRFISPGDRAALALDLTNLSGAPQTLSVRLDGDDPLRVADGARSVRLQDRQRTTLRFFAEATGAYGLGRLRLKVDGDGAQAPHIARESWLQVEPAVPAAREIRRLRLAPGESTRIGADWAAGLHPGSATVGITLSNRPPFNAARLVQGLLDYPYGCTEQTASAAYPDVLIDEAQARALDLTPRPLDQRRQRVDAAIARLAGMQKAAGGFSLWGEGAQEIWLTAYVAGFLQDARTAGFAVPDIMARRAQDWLLAQLQQGVGRLPALPPALRDAPAAAPQTPLRDADRELLRNGHRRFAELAHAAYVLAREQKAPLSTLRVLYDNFRDRARSPLPLVHLSLALRMMGDQARAQGALDDAMRRGYGIGDGAGGWPGEWLGDYGSALRDLALSYALLAANGVDHPQREALLNDVAGRLGGRRYLSTQEQMALLLAARAAGGGTGADWSAAVRTGGGERAMQGRDSESFALAGSDAAQGAEVLNRGSEPLFVELDLQGYPLRPPAPSANGIAVRRDWYEADGRPWNGRPLATGDTMVVRLQASADHRIEDALVVDRVPAGFEVENMNLSQGLSMEDWKVGNVSVADALSDPRIKHHEFRDDRYAAAVRIDGTVTVFYRVRVVTPGRFVVPAPEVEDMYRPEIRAVGEAGAGLTIE</sequence>
<dbReference type="PANTHER" id="PTHR40094">
    <property type="entry name" value="ALPHA-2-MACROGLOBULIN HOMOLOG"/>
    <property type="match status" value="1"/>
</dbReference>
<feature type="transmembrane region" description="Helical" evidence="4">
    <location>
        <begin position="12"/>
        <end position="28"/>
    </location>
</feature>
<reference evidence="8" key="1">
    <citation type="journal article" date="2019" name="Int. J. Syst. Evol. Microbiol.">
        <title>The Global Catalogue of Microorganisms (GCM) 10K type strain sequencing project: providing services to taxonomists for standard genome sequencing and annotation.</title>
        <authorList>
            <consortium name="The Broad Institute Genomics Platform"/>
            <consortium name="The Broad Institute Genome Sequencing Center for Infectious Disease"/>
            <person name="Wu L."/>
            <person name="Ma J."/>
        </authorList>
    </citation>
    <scope>NUCLEOTIDE SEQUENCE [LARGE SCALE GENOMIC DNA]</scope>
    <source>
        <strain evidence="8">JCM 17666</strain>
    </source>
</reference>
<evidence type="ECO:0000256" key="3">
    <source>
        <dbReference type="SAM" id="MobiDB-lite"/>
    </source>
</evidence>
<dbReference type="Gene3D" id="1.50.10.20">
    <property type="match status" value="1"/>
</dbReference>
<keyword evidence="4" id="KW-1133">Transmembrane helix</keyword>
<dbReference type="Pfam" id="PF00207">
    <property type="entry name" value="A2M"/>
    <property type="match status" value="1"/>
</dbReference>
<protein>
    <submittedName>
        <fullName evidence="7">Alpha-2-macroglobulin</fullName>
    </submittedName>
</protein>
<dbReference type="InterPro" id="IPR041246">
    <property type="entry name" value="Bact_MG10"/>
</dbReference>
<dbReference type="InterPro" id="IPR049120">
    <property type="entry name" value="A2M_bMG2"/>
</dbReference>
<dbReference type="Pfam" id="PF11974">
    <property type="entry name" value="bMG3"/>
    <property type="match status" value="1"/>
</dbReference>
<name>A0ABP8HIH6_9BURK</name>
<gene>
    <name evidence="7" type="ORF">GCM10023144_38180</name>
</gene>
<keyword evidence="4" id="KW-0472">Membrane</keyword>
<keyword evidence="2" id="KW-0732">Signal</keyword>
<feature type="region of interest" description="Disordered" evidence="3">
    <location>
        <begin position="457"/>
        <end position="476"/>
    </location>
</feature>
<dbReference type="SUPFAM" id="SSF48239">
    <property type="entry name" value="Terpenoid cyclases/Protein prenyltransferases"/>
    <property type="match status" value="1"/>
</dbReference>
<dbReference type="Pfam" id="PF21142">
    <property type="entry name" value="A2M_bMG2"/>
    <property type="match status" value="1"/>
</dbReference>
<dbReference type="InterPro" id="IPR026284">
    <property type="entry name" value="A2MG_proteobact"/>
</dbReference>
<dbReference type="InterPro" id="IPR041203">
    <property type="entry name" value="Bact_A2M_MG5"/>
</dbReference>
<feature type="region of interest" description="Disordered" evidence="3">
    <location>
        <begin position="94"/>
        <end position="122"/>
    </location>
</feature>
<dbReference type="InterPro" id="IPR021868">
    <property type="entry name" value="Alpha_2_Macroglob_MG3"/>
</dbReference>
<dbReference type="Pfam" id="PF01835">
    <property type="entry name" value="MG2"/>
    <property type="match status" value="1"/>
</dbReference>
<evidence type="ECO:0000313" key="8">
    <source>
        <dbReference type="Proteomes" id="UP001501671"/>
    </source>
</evidence>
<dbReference type="PIRSF" id="PIRSF038980">
    <property type="entry name" value="A2M_bac"/>
    <property type="match status" value="1"/>
</dbReference>
<dbReference type="Gene3D" id="2.60.40.1930">
    <property type="match status" value="1"/>
</dbReference>
<accession>A0ABP8HIH6</accession>